<dbReference type="STRING" id="1423740.FC36_GL001150"/>
<proteinExistence type="predicted"/>
<protein>
    <submittedName>
        <fullName evidence="1">Uncharacterized protein</fullName>
    </submittedName>
</protein>
<organism evidence="1 2">
    <name type="scientific">Ligilactobacillus equi DSM 15833 = JCM 10991</name>
    <dbReference type="NCBI Taxonomy" id="1423740"/>
    <lineage>
        <taxon>Bacteria</taxon>
        <taxon>Bacillati</taxon>
        <taxon>Bacillota</taxon>
        <taxon>Bacilli</taxon>
        <taxon>Lactobacillales</taxon>
        <taxon>Lactobacillaceae</taxon>
        <taxon>Ligilactobacillus</taxon>
    </lineage>
</organism>
<sequence length="148" mass="16679">MIATELPTGQFDYDAESVYGLRGDKLGKRDIVEVPLEIEKIPGDSKQPGYVFLFPTIALGTIVVDKSSIDDVIEFAKECLVNEIVAYKQMGRYTEDFVKKLHEQSELDDRTGVVPSDKIWTSVQIDLNDINKYTEALISGKWPDFNNS</sequence>
<evidence type="ECO:0000313" key="2">
    <source>
        <dbReference type="Proteomes" id="UP000051048"/>
    </source>
</evidence>
<name>A0A0R1TD93_9LACO</name>
<dbReference type="AlphaFoldDB" id="A0A0R1TD93"/>
<dbReference type="EMBL" id="AZFH01000157">
    <property type="protein sequence ID" value="KRL78100.1"/>
    <property type="molecule type" value="Genomic_DNA"/>
</dbReference>
<accession>A0A0R1TD93</accession>
<dbReference type="PATRIC" id="fig|1423740.3.peg.1240"/>
<reference evidence="1 2" key="1">
    <citation type="journal article" date="2015" name="Genome Announc.">
        <title>Expanding the biotechnology potential of lactobacilli through comparative genomics of 213 strains and associated genera.</title>
        <authorList>
            <person name="Sun Z."/>
            <person name="Harris H.M."/>
            <person name="McCann A."/>
            <person name="Guo C."/>
            <person name="Argimon S."/>
            <person name="Zhang W."/>
            <person name="Yang X."/>
            <person name="Jeffery I.B."/>
            <person name="Cooney J.C."/>
            <person name="Kagawa T.F."/>
            <person name="Liu W."/>
            <person name="Song Y."/>
            <person name="Salvetti E."/>
            <person name="Wrobel A."/>
            <person name="Rasinkangas P."/>
            <person name="Parkhill J."/>
            <person name="Rea M.C."/>
            <person name="O'Sullivan O."/>
            <person name="Ritari J."/>
            <person name="Douillard F.P."/>
            <person name="Paul Ross R."/>
            <person name="Yang R."/>
            <person name="Briner A.E."/>
            <person name="Felis G.E."/>
            <person name="de Vos W.M."/>
            <person name="Barrangou R."/>
            <person name="Klaenhammer T.R."/>
            <person name="Caufield P.W."/>
            <person name="Cui Y."/>
            <person name="Zhang H."/>
            <person name="O'Toole P.W."/>
        </authorList>
    </citation>
    <scope>NUCLEOTIDE SEQUENCE [LARGE SCALE GENOMIC DNA]</scope>
    <source>
        <strain evidence="1 2">DSM 15833</strain>
    </source>
</reference>
<dbReference type="Proteomes" id="UP000051048">
    <property type="component" value="Unassembled WGS sequence"/>
</dbReference>
<comment type="caution">
    <text evidence="1">The sequence shown here is derived from an EMBL/GenBank/DDBJ whole genome shotgun (WGS) entry which is preliminary data.</text>
</comment>
<evidence type="ECO:0000313" key="1">
    <source>
        <dbReference type="EMBL" id="KRL78100.1"/>
    </source>
</evidence>
<gene>
    <name evidence="1" type="ORF">FC36_GL001150</name>
</gene>
<dbReference type="RefSeq" id="WP_155889586.1">
    <property type="nucleotide sequence ID" value="NZ_AZFH01000157.1"/>
</dbReference>